<dbReference type="CDD" id="cd17325">
    <property type="entry name" value="MFS_MdtG_SLC18_like"/>
    <property type="match status" value="1"/>
</dbReference>
<feature type="transmembrane region" description="Helical" evidence="7">
    <location>
        <begin position="143"/>
        <end position="166"/>
    </location>
</feature>
<dbReference type="PANTHER" id="PTHR23504:SF115">
    <property type="entry name" value="MULTIDRUG RESISTANCE PROTEIN 2"/>
    <property type="match status" value="1"/>
</dbReference>
<keyword evidence="3" id="KW-0813">Transport</keyword>
<dbReference type="PROSITE" id="PS00216">
    <property type="entry name" value="SUGAR_TRANSPORT_1"/>
    <property type="match status" value="1"/>
</dbReference>
<comment type="caution">
    <text evidence="9">The sequence shown here is derived from an EMBL/GenBank/DDBJ whole genome shotgun (WGS) entry which is preliminary data.</text>
</comment>
<feature type="transmembrane region" description="Helical" evidence="7">
    <location>
        <begin position="56"/>
        <end position="73"/>
    </location>
</feature>
<evidence type="ECO:0000313" key="9">
    <source>
        <dbReference type="EMBL" id="KRK86973.1"/>
    </source>
</evidence>
<keyword evidence="10" id="KW-1185">Reference proteome</keyword>
<dbReference type="Proteomes" id="UP000051581">
    <property type="component" value="Unassembled WGS sequence"/>
</dbReference>
<dbReference type="PATRIC" id="fig|1423808.3.peg.1580"/>
<dbReference type="SUPFAM" id="SSF103473">
    <property type="entry name" value="MFS general substrate transporter"/>
    <property type="match status" value="1"/>
</dbReference>
<name>A0A0R1KTF6_9LACO</name>
<reference evidence="9 10" key="1">
    <citation type="journal article" date="2015" name="Genome Announc.">
        <title>Expanding the biotechnology potential of lactobacilli through comparative genomics of 213 strains and associated genera.</title>
        <authorList>
            <person name="Sun Z."/>
            <person name="Harris H.M."/>
            <person name="McCann A."/>
            <person name="Guo C."/>
            <person name="Argimon S."/>
            <person name="Zhang W."/>
            <person name="Yang X."/>
            <person name="Jeffery I.B."/>
            <person name="Cooney J.C."/>
            <person name="Kagawa T.F."/>
            <person name="Liu W."/>
            <person name="Song Y."/>
            <person name="Salvetti E."/>
            <person name="Wrobel A."/>
            <person name="Rasinkangas P."/>
            <person name="Parkhill J."/>
            <person name="Rea M.C."/>
            <person name="O'Sullivan O."/>
            <person name="Ritari J."/>
            <person name="Douillard F.P."/>
            <person name="Paul Ross R."/>
            <person name="Yang R."/>
            <person name="Briner A.E."/>
            <person name="Felis G.E."/>
            <person name="de Vos W.M."/>
            <person name="Barrangou R."/>
            <person name="Klaenhammer T.R."/>
            <person name="Caufield P.W."/>
            <person name="Cui Y."/>
            <person name="Zhang H."/>
            <person name="O'Toole P.W."/>
        </authorList>
    </citation>
    <scope>NUCLEOTIDE SEQUENCE [LARGE SCALE GENOMIC DNA]</scope>
    <source>
        <strain evidence="9 10">DSM 19904</strain>
    </source>
</reference>
<dbReference type="Pfam" id="PF07690">
    <property type="entry name" value="MFS_1"/>
    <property type="match status" value="1"/>
</dbReference>
<feature type="transmembrane region" description="Helical" evidence="7">
    <location>
        <begin position="114"/>
        <end position="131"/>
    </location>
</feature>
<dbReference type="PROSITE" id="PS50850">
    <property type="entry name" value="MFS"/>
    <property type="match status" value="1"/>
</dbReference>
<dbReference type="InterPro" id="IPR020846">
    <property type="entry name" value="MFS_dom"/>
</dbReference>
<dbReference type="InterPro" id="IPR005829">
    <property type="entry name" value="Sugar_transporter_CS"/>
</dbReference>
<keyword evidence="5 7" id="KW-1133">Transmembrane helix</keyword>
<dbReference type="InterPro" id="IPR036259">
    <property type="entry name" value="MFS_trans_sf"/>
</dbReference>
<feature type="transmembrane region" description="Helical" evidence="7">
    <location>
        <begin position="85"/>
        <end position="108"/>
    </location>
</feature>
<dbReference type="EMBL" id="AZEA01000029">
    <property type="protein sequence ID" value="KRK86973.1"/>
    <property type="molecule type" value="Genomic_DNA"/>
</dbReference>
<feature type="transmembrane region" description="Helical" evidence="7">
    <location>
        <begin position="297"/>
        <end position="315"/>
    </location>
</feature>
<feature type="transmembrane region" description="Helical" evidence="7">
    <location>
        <begin position="266"/>
        <end position="285"/>
    </location>
</feature>
<keyword evidence="6 7" id="KW-0472">Membrane</keyword>
<dbReference type="InterPro" id="IPR011701">
    <property type="entry name" value="MFS"/>
</dbReference>
<sequence>MVLTKKKGGYQMSKKVRNAIIVLIFGNFLVCIGMSLVFPVMPFIKNELHLSATDMGIMNSLFAIAQLVASPIVGQISDRIGRKPILVGGLLLYMFSEMLFAATNWLWMFDISRTIGGLSAAMVVPTTNALAADLTTPRQRARVIGLLSAAFSGGLILGPGIGGILAKFDYKTPFWFAAVLGFLSMVSLWVMLPNEQEIEKIAANHSIPSQSRPPKRASWGQAKKLFTGPMGLLFLLILISSFGLVGFESIYSLYVNEVFGFTMGNIALVLTLNGLTSLTFQALLFDRLVVWLTEKRLIRYCFLLSFLGTGWIIMAHSKLEVIIATLIVFTAYDLIRPAITTMLTKASATKQGLINGVNMSLTSVGNIAGPIVSGALLDASYHLPYLVVIVFLFVSWIMTYWIRDHFSVDLTETA</sequence>
<evidence type="ECO:0000259" key="8">
    <source>
        <dbReference type="PROSITE" id="PS50850"/>
    </source>
</evidence>
<comment type="similarity">
    <text evidence="2">Belongs to the major facilitator superfamily. TCR/Tet family.</text>
</comment>
<proteinExistence type="inferred from homology"/>
<evidence type="ECO:0000256" key="6">
    <source>
        <dbReference type="ARBA" id="ARBA00023136"/>
    </source>
</evidence>
<protein>
    <submittedName>
        <fullName evidence="9">Major facilitator superfamily protein</fullName>
    </submittedName>
</protein>
<comment type="subcellular location">
    <subcellularLocation>
        <location evidence="1">Cell membrane</location>
        <topology evidence="1">Multi-pass membrane protein</topology>
    </subcellularLocation>
</comment>
<evidence type="ECO:0000256" key="4">
    <source>
        <dbReference type="ARBA" id="ARBA00022692"/>
    </source>
</evidence>
<feature type="transmembrane region" description="Helical" evidence="7">
    <location>
        <begin position="356"/>
        <end position="377"/>
    </location>
</feature>
<dbReference type="Gene3D" id="1.20.1250.20">
    <property type="entry name" value="MFS general substrate transporter like domains"/>
    <property type="match status" value="1"/>
</dbReference>
<dbReference type="AlphaFoldDB" id="A0A0R1KTF6"/>
<feature type="transmembrane region" description="Helical" evidence="7">
    <location>
        <begin position="20"/>
        <end position="44"/>
    </location>
</feature>
<accession>A0A0R1KTF6</accession>
<feature type="transmembrane region" description="Helical" evidence="7">
    <location>
        <begin position="321"/>
        <end position="344"/>
    </location>
</feature>
<keyword evidence="4 7" id="KW-0812">Transmembrane</keyword>
<evidence type="ECO:0000256" key="3">
    <source>
        <dbReference type="ARBA" id="ARBA00022448"/>
    </source>
</evidence>
<evidence type="ECO:0000256" key="7">
    <source>
        <dbReference type="SAM" id="Phobius"/>
    </source>
</evidence>
<feature type="transmembrane region" description="Helical" evidence="7">
    <location>
        <begin position="172"/>
        <end position="192"/>
    </location>
</feature>
<dbReference type="InterPro" id="IPR001958">
    <property type="entry name" value="Tet-R_TetA/multi-R_MdtG-like"/>
</dbReference>
<feature type="transmembrane region" description="Helical" evidence="7">
    <location>
        <begin position="383"/>
        <end position="402"/>
    </location>
</feature>
<dbReference type="PANTHER" id="PTHR23504">
    <property type="entry name" value="MAJOR FACILITATOR SUPERFAMILY DOMAIN-CONTAINING PROTEIN 10"/>
    <property type="match status" value="1"/>
</dbReference>
<feature type="transmembrane region" description="Helical" evidence="7">
    <location>
        <begin position="232"/>
        <end position="254"/>
    </location>
</feature>
<dbReference type="PRINTS" id="PR01035">
    <property type="entry name" value="TCRTETA"/>
</dbReference>
<gene>
    <name evidence="9" type="ORF">FD17_GL001558</name>
</gene>
<dbReference type="GO" id="GO:0005886">
    <property type="term" value="C:plasma membrane"/>
    <property type="evidence" value="ECO:0007669"/>
    <property type="project" value="UniProtKB-SubCell"/>
</dbReference>
<organism evidence="9 10">
    <name type="scientific">Lentilactobacillus sunkii DSM 19904</name>
    <dbReference type="NCBI Taxonomy" id="1423808"/>
    <lineage>
        <taxon>Bacteria</taxon>
        <taxon>Bacillati</taxon>
        <taxon>Bacillota</taxon>
        <taxon>Bacilli</taxon>
        <taxon>Lactobacillales</taxon>
        <taxon>Lactobacillaceae</taxon>
        <taxon>Lentilactobacillus</taxon>
    </lineage>
</organism>
<evidence type="ECO:0000256" key="5">
    <source>
        <dbReference type="ARBA" id="ARBA00022989"/>
    </source>
</evidence>
<dbReference type="GO" id="GO:0022857">
    <property type="term" value="F:transmembrane transporter activity"/>
    <property type="evidence" value="ECO:0007669"/>
    <property type="project" value="InterPro"/>
</dbReference>
<evidence type="ECO:0000256" key="2">
    <source>
        <dbReference type="ARBA" id="ARBA00007520"/>
    </source>
</evidence>
<feature type="domain" description="Major facilitator superfamily (MFS) profile" evidence="8">
    <location>
        <begin position="19"/>
        <end position="407"/>
    </location>
</feature>
<evidence type="ECO:0000256" key="1">
    <source>
        <dbReference type="ARBA" id="ARBA00004651"/>
    </source>
</evidence>
<evidence type="ECO:0000313" key="10">
    <source>
        <dbReference type="Proteomes" id="UP000051581"/>
    </source>
</evidence>